<proteinExistence type="predicted"/>
<dbReference type="Gene3D" id="4.10.60.10">
    <property type="entry name" value="Zinc finger, CCHC-type"/>
    <property type="match status" value="1"/>
</dbReference>
<dbReference type="SMART" id="SM00343">
    <property type="entry name" value="ZnF_C2HC"/>
    <property type="match status" value="1"/>
</dbReference>
<evidence type="ECO:0000256" key="1">
    <source>
        <dbReference type="SAM" id="MobiDB-lite"/>
    </source>
</evidence>
<dbReference type="AlphaFoldDB" id="A0A6A4CE09"/>
<protein>
    <recommendedName>
        <fullName evidence="2">CCHC-type domain-containing protein</fullName>
    </recommendedName>
</protein>
<dbReference type="InterPro" id="IPR001878">
    <property type="entry name" value="Znf_CCHC"/>
</dbReference>
<evidence type="ECO:0000313" key="3">
    <source>
        <dbReference type="EMBL" id="KAE8998307.1"/>
    </source>
</evidence>
<feature type="region of interest" description="Disordered" evidence="1">
    <location>
        <begin position="25"/>
        <end position="64"/>
    </location>
</feature>
<dbReference type="GO" id="GO:0003676">
    <property type="term" value="F:nucleic acid binding"/>
    <property type="evidence" value="ECO:0007669"/>
    <property type="project" value="InterPro"/>
</dbReference>
<reference evidence="4 6" key="1">
    <citation type="submission" date="2018-08" db="EMBL/GenBank/DDBJ databases">
        <title>Genomic investigation of the strawberry pathogen Phytophthora fragariae indicates pathogenicity is determined by transcriptional variation in three key races.</title>
        <authorList>
            <person name="Adams T.M."/>
            <person name="Armitage A.D."/>
            <person name="Sobczyk M.K."/>
            <person name="Bates H.J."/>
            <person name="Dunwell J.M."/>
            <person name="Nellist C.F."/>
            <person name="Harrison R.J."/>
        </authorList>
    </citation>
    <scope>NUCLEOTIDE SEQUENCE [LARGE SCALE GENOMIC DNA]</scope>
    <source>
        <strain evidence="3 5">SCRP249</strain>
        <strain evidence="4 6">SCRP333</strain>
    </source>
</reference>
<name>A0A6A4CE09_9STRA</name>
<evidence type="ECO:0000259" key="2">
    <source>
        <dbReference type="SMART" id="SM00343"/>
    </source>
</evidence>
<comment type="caution">
    <text evidence="4">The sequence shown here is derived from an EMBL/GenBank/DDBJ whole genome shotgun (WGS) entry which is preliminary data.</text>
</comment>
<evidence type="ECO:0000313" key="5">
    <source>
        <dbReference type="Proteomes" id="UP000429607"/>
    </source>
</evidence>
<keyword evidence="6" id="KW-1185">Reference proteome</keyword>
<dbReference type="InterPro" id="IPR036875">
    <property type="entry name" value="Znf_CCHC_sf"/>
</dbReference>
<feature type="domain" description="CCHC-type" evidence="2">
    <location>
        <begin position="66"/>
        <end position="82"/>
    </location>
</feature>
<dbReference type="EMBL" id="QXFV01001790">
    <property type="protein sequence ID" value="KAE8998307.1"/>
    <property type="molecule type" value="Genomic_DNA"/>
</dbReference>
<gene>
    <name evidence="3" type="ORF">PR001_g19364</name>
    <name evidence="4" type="ORF">PR003_g25521</name>
</gene>
<dbReference type="Proteomes" id="UP000429607">
    <property type="component" value="Unassembled WGS sequence"/>
</dbReference>
<evidence type="ECO:0000313" key="4">
    <source>
        <dbReference type="EMBL" id="KAE9289564.1"/>
    </source>
</evidence>
<evidence type="ECO:0000313" key="6">
    <source>
        <dbReference type="Proteomes" id="UP000434957"/>
    </source>
</evidence>
<dbReference type="EMBL" id="QXFT01003080">
    <property type="protein sequence ID" value="KAE9289564.1"/>
    <property type="molecule type" value="Genomic_DNA"/>
</dbReference>
<feature type="region of interest" description="Disordered" evidence="1">
    <location>
        <begin position="89"/>
        <end position="121"/>
    </location>
</feature>
<sequence length="223" mass="24046">MGSTPQGPCLIGVAVSRQKAYNVKSEVGQRAENGGSGGGSKPKGSGVDEKQYEGKSNNSQNKNLKKCFICENPDHFRADCPNRSTSAGVARLKESEHKRKPRGNVTILRKDSESSDLEHTEEDVQDVTAALDEIDTGIDVAISKAIPDDEGADVVVDGEELDEPAADTDGSWWYFDNAASVHITGNRTYYSSFSDDVTQSRGVHGVTPALWAQYSLGHCTRPV</sequence>
<dbReference type="GO" id="GO:0008270">
    <property type="term" value="F:zinc ion binding"/>
    <property type="evidence" value="ECO:0007669"/>
    <property type="project" value="InterPro"/>
</dbReference>
<accession>A0A6A4CE09</accession>
<dbReference type="Proteomes" id="UP000434957">
    <property type="component" value="Unassembled WGS sequence"/>
</dbReference>
<dbReference type="SUPFAM" id="SSF57756">
    <property type="entry name" value="Retrovirus zinc finger-like domains"/>
    <property type="match status" value="1"/>
</dbReference>
<organism evidence="4 6">
    <name type="scientific">Phytophthora rubi</name>
    <dbReference type="NCBI Taxonomy" id="129364"/>
    <lineage>
        <taxon>Eukaryota</taxon>
        <taxon>Sar</taxon>
        <taxon>Stramenopiles</taxon>
        <taxon>Oomycota</taxon>
        <taxon>Peronosporomycetes</taxon>
        <taxon>Peronosporales</taxon>
        <taxon>Peronosporaceae</taxon>
        <taxon>Phytophthora</taxon>
    </lineage>
</organism>
<feature type="compositionally biased region" description="Basic and acidic residues" evidence="1">
    <location>
        <begin position="108"/>
        <end position="118"/>
    </location>
</feature>